<dbReference type="Gene3D" id="3.90.25.10">
    <property type="entry name" value="UDP-galactose 4-epimerase, domain 1"/>
    <property type="match status" value="1"/>
</dbReference>
<dbReference type="CDD" id="cd05246">
    <property type="entry name" value="dTDP_GD_SDR_e"/>
    <property type="match status" value="1"/>
</dbReference>
<dbReference type="GO" id="GO:0009225">
    <property type="term" value="P:nucleotide-sugar metabolic process"/>
    <property type="evidence" value="ECO:0007669"/>
    <property type="project" value="InterPro"/>
</dbReference>
<dbReference type="GO" id="GO:0008460">
    <property type="term" value="F:dTDP-glucose 4,6-dehydratase activity"/>
    <property type="evidence" value="ECO:0007669"/>
    <property type="project" value="UniProtKB-EC"/>
</dbReference>
<gene>
    <name evidence="9" type="primary">rfbB</name>
    <name evidence="9" type="ORF">IAB88_03275</name>
</gene>
<name>A0A9D9NJU2_9BACT</name>
<dbReference type="AlphaFoldDB" id="A0A9D9NJU2"/>
<dbReference type="InterPro" id="IPR005888">
    <property type="entry name" value="dTDP_Gluc_deHydtase"/>
</dbReference>
<evidence type="ECO:0000256" key="7">
    <source>
        <dbReference type="RuleBase" id="RU004473"/>
    </source>
</evidence>
<dbReference type="EC" id="4.2.1.46" evidence="4 7"/>
<proteinExistence type="inferred from homology"/>
<protein>
    <recommendedName>
        <fullName evidence="4 7">dTDP-glucose 4,6-dehydratase</fullName>
        <ecNumber evidence="4 7">4.2.1.46</ecNumber>
    </recommendedName>
</protein>
<comment type="caution">
    <text evidence="9">The sequence shown here is derived from an EMBL/GenBank/DDBJ whole genome shotgun (WGS) entry which is preliminary data.</text>
</comment>
<comment type="catalytic activity">
    <reaction evidence="1 7">
        <text>dTDP-alpha-D-glucose = dTDP-4-dehydro-6-deoxy-alpha-D-glucose + H2O</text>
        <dbReference type="Rhea" id="RHEA:17221"/>
        <dbReference type="ChEBI" id="CHEBI:15377"/>
        <dbReference type="ChEBI" id="CHEBI:57477"/>
        <dbReference type="ChEBI" id="CHEBI:57649"/>
        <dbReference type="EC" id="4.2.1.46"/>
    </reaction>
</comment>
<dbReference type="NCBIfam" id="TIGR01181">
    <property type="entry name" value="dTDP_gluc_dehyt"/>
    <property type="match status" value="1"/>
</dbReference>
<dbReference type="FunFam" id="3.40.50.720:FF:000304">
    <property type="entry name" value="UDP-glucose 4,6-dehydratase"/>
    <property type="match status" value="1"/>
</dbReference>
<dbReference type="Proteomes" id="UP000823598">
    <property type="component" value="Unassembled WGS sequence"/>
</dbReference>
<evidence type="ECO:0000259" key="8">
    <source>
        <dbReference type="Pfam" id="PF16363"/>
    </source>
</evidence>
<evidence type="ECO:0000256" key="4">
    <source>
        <dbReference type="ARBA" id="ARBA00011990"/>
    </source>
</evidence>
<evidence type="ECO:0000313" key="9">
    <source>
        <dbReference type="EMBL" id="MBO8475997.1"/>
    </source>
</evidence>
<evidence type="ECO:0000256" key="2">
    <source>
        <dbReference type="ARBA" id="ARBA00001911"/>
    </source>
</evidence>
<dbReference type="InterPro" id="IPR036291">
    <property type="entry name" value="NAD(P)-bd_dom_sf"/>
</dbReference>
<comment type="similarity">
    <text evidence="3 7">Belongs to the NAD(P)-dependent epimerase/dehydratase family. dTDP-glucose dehydratase subfamily.</text>
</comment>
<dbReference type="SUPFAM" id="SSF51735">
    <property type="entry name" value="NAD(P)-binding Rossmann-fold domains"/>
    <property type="match status" value="1"/>
</dbReference>
<evidence type="ECO:0000256" key="3">
    <source>
        <dbReference type="ARBA" id="ARBA00008178"/>
    </source>
</evidence>
<keyword evidence="5" id="KW-0520">NAD</keyword>
<evidence type="ECO:0000256" key="5">
    <source>
        <dbReference type="ARBA" id="ARBA00023027"/>
    </source>
</evidence>
<organism evidence="9 10">
    <name type="scientific">Candidatus Limisoma faecipullorum</name>
    <dbReference type="NCBI Taxonomy" id="2840854"/>
    <lineage>
        <taxon>Bacteria</taxon>
        <taxon>Pseudomonadati</taxon>
        <taxon>Bacteroidota</taxon>
        <taxon>Bacteroidia</taxon>
        <taxon>Bacteroidales</taxon>
        <taxon>Candidatus Limisoma</taxon>
    </lineage>
</organism>
<reference evidence="9" key="1">
    <citation type="submission" date="2020-10" db="EMBL/GenBank/DDBJ databases">
        <authorList>
            <person name="Gilroy R."/>
        </authorList>
    </citation>
    <scope>NUCLEOTIDE SEQUENCE</scope>
    <source>
        <strain evidence="9">6919</strain>
    </source>
</reference>
<keyword evidence="6 7" id="KW-0456">Lyase</keyword>
<dbReference type="Pfam" id="PF16363">
    <property type="entry name" value="GDP_Man_Dehyd"/>
    <property type="match status" value="1"/>
</dbReference>
<accession>A0A9D9NJU2</accession>
<sequence>MSGYKRNIMITGGAGFIGSHVVRLFVDKYPEYRIVNLDKLTYAGNLANLKDVEDKPNYVFEKADICDFGKMQEIIRKYEIDGVIHLAAESHVDRSIRDPFTFARTNVMGTLSLLQAAKVCWEEDLKGYDGKLFYHISTDEVYGALQFDGKLFTEETHYQPHSPYSASKASSDHFVRAFHDTYGMPVVVTNCSNNYGPYQFPEKLIPLFINNIRHKKPLPVYGKGENVRDWLYVEDHARAIDLIFHKGKIAETYNIGGFNEWRNIDLIKVIIRTVDRLLGNPEGTSEHLITYVTDRKGHDLRYAIDSTKLKTELGWEPSLQFEEGIEKTVRWYLDNQEWMDNVTSGDYQRYYDEMYKNR</sequence>
<evidence type="ECO:0000256" key="6">
    <source>
        <dbReference type="ARBA" id="ARBA00023239"/>
    </source>
</evidence>
<dbReference type="EMBL" id="JADIMC010000036">
    <property type="protein sequence ID" value="MBO8475997.1"/>
    <property type="molecule type" value="Genomic_DNA"/>
</dbReference>
<dbReference type="Gene3D" id="3.40.50.720">
    <property type="entry name" value="NAD(P)-binding Rossmann-like Domain"/>
    <property type="match status" value="1"/>
</dbReference>
<dbReference type="PANTHER" id="PTHR43000">
    <property type="entry name" value="DTDP-D-GLUCOSE 4,6-DEHYDRATASE-RELATED"/>
    <property type="match status" value="1"/>
</dbReference>
<reference evidence="9" key="2">
    <citation type="journal article" date="2021" name="PeerJ">
        <title>Extensive microbial diversity within the chicken gut microbiome revealed by metagenomics and culture.</title>
        <authorList>
            <person name="Gilroy R."/>
            <person name="Ravi A."/>
            <person name="Getino M."/>
            <person name="Pursley I."/>
            <person name="Horton D.L."/>
            <person name="Alikhan N.F."/>
            <person name="Baker D."/>
            <person name="Gharbi K."/>
            <person name="Hall N."/>
            <person name="Watson M."/>
            <person name="Adriaenssens E.M."/>
            <person name="Foster-Nyarko E."/>
            <person name="Jarju S."/>
            <person name="Secka A."/>
            <person name="Antonio M."/>
            <person name="Oren A."/>
            <person name="Chaudhuri R.R."/>
            <person name="La Ragione R."/>
            <person name="Hildebrand F."/>
            <person name="Pallen M.J."/>
        </authorList>
    </citation>
    <scope>NUCLEOTIDE SEQUENCE</scope>
    <source>
        <strain evidence="9">6919</strain>
    </source>
</reference>
<evidence type="ECO:0000256" key="1">
    <source>
        <dbReference type="ARBA" id="ARBA00001539"/>
    </source>
</evidence>
<evidence type="ECO:0000313" key="10">
    <source>
        <dbReference type="Proteomes" id="UP000823598"/>
    </source>
</evidence>
<comment type="cofactor">
    <cofactor evidence="2 7">
        <name>NAD(+)</name>
        <dbReference type="ChEBI" id="CHEBI:57540"/>
    </cofactor>
</comment>
<dbReference type="InterPro" id="IPR016040">
    <property type="entry name" value="NAD(P)-bd_dom"/>
</dbReference>
<feature type="domain" description="NAD(P)-binding" evidence="8">
    <location>
        <begin position="9"/>
        <end position="328"/>
    </location>
</feature>